<name>A0AAW5KN55_9FIRM</name>
<sequence length="194" mass="21778">MGFKSNQSEAFQNGLKPEGDYECIITAIEERTTKKGSAGLNFTLVIRNDVQGQKYGNSCLFHTIWKKHEPNENDMQVEGYNFAQLMAMGKAAKLPDGKEYDSLKAYCTDLLNKCIRVDLTHEEWNGKEQERINFVNPTKYPECKHKFKSSAPKADSFATKQTGFATPKTNTQADSAIGSLEDFEDVLTDDGVPF</sequence>
<gene>
    <name evidence="1" type="ORF">NE632_08440</name>
</gene>
<dbReference type="EMBL" id="JANGCN010000017">
    <property type="protein sequence ID" value="MCQ5153339.1"/>
    <property type="molecule type" value="Genomic_DNA"/>
</dbReference>
<dbReference type="AlphaFoldDB" id="A0AAW5KN55"/>
<dbReference type="Proteomes" id="UP001206236">
    <property type="component" value="Unassembled WGS sequence"/>
</dbReference>
<evidence type="ECO:0000313" key="1">
    <source>
        <dbReference type="EMBL" id="MCQ5153339.1"/>
    </source>
</evidence>
<dbReference type="Pfam" id="PF05037">
    <property type="entry name" value="DUF669"/>
    <property type="match status" value="1"/>
</dbReference>
<reference evidence="1" key="1">
    <citation type="submission" date="2022-06" db="EMBL/GenBank/DDBJ databases">
        <title>Isolation of gut microbiota from human fecal samples.</title>
        <authorList>
            <person name="Pamer E.G."/>
            <person name="Barat B."/>
            <person name="Waligurski E."/>
            <person name="Medina S."/>
            <person name="Paddock L."/>
            <person name="Mostad J."/>
        </authorList>
    </citation>
    <scope>NUCLEOTIDE SEQUENCE</scope>
    <source>
        <strain evidence="1">DFI.5.57</strain>
    </source>
</reference>
<proteinExistence type="predicted"/>
<protein>
    <submittedName>
        <fullName evidence="1">DUF669 domain-containing protein</fullName>
    </submittedName>
</protein>
<accession>A0AAW5KN55</accession>
<dbReference type="RefSeq" id="WP_256322108.1">
    <property type="nucleotide sequence ID" value="NZ_JANGCN010000017.1"/>
</dbReference>
<evidence type="ECO:0000313" key="2">
    <source>
        <dbReference type="Proteomes" id="UP001206236"/>
    </source>
</evidence>
<organism evidence="1 2">
    <name type="scientific">Ruminococcus bicirculans</name>
    <name type="common">ex Wegman et al. 2014</name>
    <dbReference type="NCBI Taxonomy" id="1160721"/>
    <lineage>
        <taxon>Bacteria</taxon>
        <taxon>Bacillati</taxon>
        <taxon>Bacillota</taxon>
        <taxon>Clostridia</taxon>
        <taxon>Eubacteriales</taxon>
        <taxon>Oscillospiraceae</taxon>
        <taxon>Ruminococcus</taxon>
    </lineage>
</organism>
<dbReference type="InterPro" id="IPR007731">
    <property type="entry name" value="DUF669"/>
</dbReference>
<comment type="caution">
    <text evidence="1">The sequence shown here is derived from an EMBL/GenBank/DDBJ whole genome shotgun (WGS) entry which is preliminary data.</text>
</comment>